<dbReference type="RefSeq" id="XP_049302755.1">
    <property type="nucleotide sequence ID" value="XM_049446798.1"/>
</dbReference>
<feature type="chain" id="PRO_5046058238" evidence="1">
    <location>
        <begin position="22"/>
        <end position="233"/>
    </location>
</feature>
<evidence type="ECO:0000313" key="2">
    <source>
        <dbReference type="Proteomes" id="UP001652620"/>
    </source>
</evidence>
<evidence type="ECO:0000256" key="1">
    <source>
        <dbReference type="SAM" id="SignalP"/>
    </source>
</evidence>
<proteinExistence type="predicted"/>
<evidence type="ECO:0000313" key="3">
    <source>
        <dbReference type="RefSeq" id="XP_049302755.1"/>
    </source>
</evidence>
<reference evidence="3" key="2">
    <citation type="submission" date="2025-08" db="UniProtKB">
        <authorList>
            <consortium name="RefSeq"/>
        </authorList>
    </citation>
    <scope>IDENTIFICATION</scope>
    <source>
        <tissue evidence="3">Adult</tissue>
    </source>
</reference>
<sequence length="233" mass="26901">MFKGTTYLVIILLLLIQLVSCLPRSSSSEENAVPSGHNGFEEALSKGLINISNLGLHRTNQIAKDVLADPSMYSIESEAMQEELNLLRKYVIDSKEVLNKVQAADQLSSSTFFLFVKDAQIVGHHLSRFQNFKTDPLTPEQQVTWNALKKHGWLEFREEMHKRVDEYQSNMVDKFEKYVKTLSAAEKEKDKDMKDMMAAWNAYKRNEISKFDFGTILHKINIQNKFIEVLRRP</sequence>
<name>A0ABM3J0J6_BACDO</name>
<accession>A0ABM3J0J6</accession>
<dbReference type="GeneID" id="105232386"/>
<feature type="signal peptide" evidence="1">
    <location>
        <begin position="1"/>
        <end position="21"/>
    </location>
</feature>
<reference evidence="2" key="1">
    <citation type="submission" date="2025-05" db="UniProtKB">
        <authorList>
            <consortium name="RefSeq"/>
        </authorList>
    </citation>
    <scope>NUCLEOTIDE SEQUENCE [LARGE SCALE GENOMIC DNA]</scope>
</reference>
<keyword evidence="2" id="KW-1185">Reference proteome</keyword>
<dbReference type="Proteomes" id="UP001652620">
    <property type="component" value="Chromosome 1"/>
</dbReference>
<protein>
    <submittedName>
        <fullName evidence="3">Uncharacterized protein LOC105232386 isoform X5</fullName>
    </submittedName>
</protein>
<organism evidence="2 3">
    <name type="scientific">Bactrocera dorsalis</name>
    <name type="common">Oriental fruit fly</name>
    <name type="synonym">Dacus dorsalis</name>
    <dbReference type="NCBI Taxonomy" id="27457"/>
    <lineage>
        <taxon>Eukaryota</taxon>
        <taxon>Metazoa</taxon>
        <taxon>Ecdysozoa</taxon>
        <taxon>Arthropoda</taxon>
        <taxon>Hexapoda</taxon>
        <taxon>Insecta</taxon>
        <taxon>Pterygota</taxon>
        <taxon>Neoptera</taxon>
        <taxon>Endopterygota</taxon>
        <taxon>Diptera</taxon>
        <taxon>Brachycera</taxon>
        <taxon>Muscomorpha</taxon>
        <taxon>Tephritoidea</taxon>
        <taxon>Tephritidae</taxon>
        <taxon>Bactrocera</taxon>
        <taxon>Bactrocera</taxon>
    </lineage>
</organism>
<keyword evidence="1" id="KW-0732">Signal</keyword>
<gene>
    <name evidence="3" type="primary">LOC105232386</name>
</gene>